<accession>G0MIY7</accession>
<organism evidence="3">
    <name type="scientific">Caenorhabditis brenneri</name>
    <name type="common">Nematode worm</name>
    <dbReference type="NCBI Taxonomy" id="135651"/>
    <lineage>
        <taxon>Eukaryota</taxon>
        <taxon>Metazoa</taxon>
        <taxon>Ecdysozoa</taxon>
        <taxon>Nematoda</taxon>
        <taxon>Chromadorea</taxon>
        <taxon>Rhabditida</taxon>
        <taxon>Rhabditina</taxon>
        <taxon>Rhabditomorpha</taxon>
        <taxon>Rhabditoidea</taxon>
        <taxon>Rhabditidae</taxon>
        <taxon>Peloderinae</taxon>
        <taxon>Caenorhabditis</taxon>
    </lineage>
</organism>
<dbReference type="InParanoid" id="G0MIY7"/>
<gene>
    <name evidence="2" type="ORF">CAEBREN_04143</name>
</gene>
<evidence type="ECO:0000256" key="1">
    <source>
        <dbReference type="SAM" id="SignalP"/>
    </source>
</evidence>
<dbReference type="EMBL" id="GL379796">
    <property type="protein sequence ID" value="EGT31246.1"/>
    <property type="molecule type" value="Genomic_DNA"/>
</dbReference>
<dbReference type="eggNOG" id="ENOG502TJ3C">
    <property type="taxonomic scope" value="Eukaryota"/>
</dbReference>
<dbReference type="HOGENOM" id="CLU_795100_0_0_1"/>
<keyword evidence="3" id="KW-1185">Reference proteome</keyword>
<evidence type="ECO:0000313" key="2">
    <source>
        <dbReference type="EMBL" id="EGT31246.1"/>
    </source>
</evidence>
<name>G0MIY7_CAEBE</name>
<dbReference type="AlphaFoldDB" id="G0MIY7"/>
<dbReference type="FunCoup" id="G0MIY7">
    <property type="interactions" value="374"/>
</dbReference>
<dbReference type="Proteomes" id="UP000008068">
    <property type="component" value="Unassembled WGS sequence"/>
</dbReference>
<evidence type="ECO:0000313" key="3">
    <source>
        <dbReference type="Proteomes" id="UP000008068"/>
    </source>
</evidence>
<feature type="chain" id="PRO_5003403301" evidence="1">
    <location>
        <begin position="17"/>
        <end position="347"/>
    </location>
</feature>
<feature type="signal peptide" evidence="1">
    <location>
        <begin position="1"/>
        <end position="16"/>
    </location>
</feature>
<sequence>MFPYIYLLFLLPVLQGCLVVQTPKCECPILALSSSNIAQNVGNHVFYQNVSGYPTASPVVKSEDCSVSMYCEGDYSLVVFDEETATVLGAYSADGICDPRNQKWQVDTGSGAGFTSFDRLFGICVNYVPTCACTYHVINNDAEAKELLSSHVEWPMLSTYKYSTPTLNSETECPTSFECQEGHEKIIVNEWFSIWEGITTFECMSDTKAWTVGLYPFPNKAYLVIGCYKTETCESSIPCSYKAVENPEIDLANHHFYQTNISKYYHSPPQTILSETDKCRLEFADCVSPYALILLDDYDRVLVHLKSWGNVVGKCLAGSKWLVYNQYTFKQFNGICVDFTRLRASDP</sequence>
<protein>
    <submittedName>
        <fullName evidence="2">Uncharacterized protein</fullName>
    </submittedName>
</protein>
<keyword evidence="1" id="KW-0732">Signal</keyword>
<proteinExistence type="predicted"/>
<reference evidence="3" key="1">
    <citation type="submission" date="2011-07" db="EMBL/GenBank/DDBJ databases">
        <authorList>
            <consortium name="Caenorhabditis brenneri Sequencing and Analysis Consortium"/>
            <person name="Wilson R.K."/>
        </authorList>
    </citation>
    <scope>NUCLEOTIDE SEQUENCE [LARGE SCALE GENOMIC DNA]</scope>
    <source>
        <strain evidence="3">PB2801</strain>
    </source>
</reference>